<dbReference type="GO" id="GO:0016020">
    <property type="term" value="C:membrane"/>
    <property type="evidence" value="ECO:0007669"/>
    <property type="project" value="TreeGrafter"/>
</dbReference>
<reference evidence="3 4" key="1">
    <citation type="submission" date="2017-09" db="EMBL/GenBank/DDBJ databases">
        <title>Mesorhizobum sanjuanii sp. nov. isolated from nodules of Lotus tenuis in saline-alkaline lowlands of Flooding Pampa.</title>
        <authorList>
            <person name="Sannazzaro A.I."/>
            <person name="Torres Tejerizo G.A."/>
            <person name="Fontana F."/>
            <person name="Cumpa Velazquez L.M."/>
            <person name="Hansen L."/>
            <person name="Pistorio M."/>
            <person name="Estrella M.J."/>
        </authorList>
    </citation>
    <scope>NUCLEOTIDE SEQUENCE [LARGE SCALE GENOMIC DNA]</scope>
    <source>
        <strain evidence="3 4">BSA136</strain>
    </source>
</reference>
<evidence type="ECO:0000313" key="3">
    <source>
        <dbReference type="EMBL" id="PDQ18489.1"/>
    </source>
</evidence>
<keyword evidence="1" id="KW-1133">Transmembrane helix</keyword>
<keyword evidence="3" id="KW-0012">Acyltransferase</keyword>
<dbReference type="GO" id="GO:0000271">
    <property type="term" value="P:polysaccharide biosynthetic process"/>
    <property type="evidence" value="ECO:0007669"/>
    <property type="project" value="TreeGrafter"/>
</dbReference>
<accession>A0A2A6F977</accession>
<gene>
    <name evidence="3" type="ORF">CN311_24420</name>
</gene>
<dbReference type="EMBL" id="NWQG01000183">
    <property type="protein sequence ID" value="PDQ18489.1"/>
    <property type="molecule type" value="Genomic_DNA"/>
</dbReference>
<dbReference type="GO" id="GO:0016747">
    <property type="term" value="F:acyltransferase activity, transferring groups other than amino-acyl groups"/>
    <property type="evidence" value="ECO:0007669"/>
    <property type="project" value="InterPro"/>
</dbReference>
<comment type="caution">
    <text evidence="3">The sequence shown here is derived from an EMBL/GenBank/DDBJ whole genome shotgun (WGS) entry which is preliminary data.</text>
</comment>
<keyword evidence="1" id="KW-0812">Transmembrane</keyword>
<dbReference type="PANTHER" id="PTHR23028">
    <property type="entry name" value="ACETYLTRANSFERASE"/>
    <property type="match status" value="1"/>
</dbReference>
<dbReference type="Proteomes" id="UP000219182">
    <property type="component" value="Unassembled WGS sequence"/>
</dbReference>
<feature type="transmembrane region" description="Helical" evidence="1">
    <location>
        <begin position="280"/>
        <end position="297"/>
    </location>
</feature>
<feature type="transmembrane region" description="Helical" evidence="1">
    <location>
        <begin position="141"/>
        <end position="164"/>
    </location>
</feature>
<protein>
    <submittedName>
        <fullName evidence="3">Acyltransferase</fullName>
    </submittedName>
</protein>
<dbReference type="PANTHER" id="PTHR23028:SF131">
    <property type="entry name" value="BLR2367 PROTEIN"/>
    <property type="match status" value="1"/>
</dbReference>
<feature type="transmembrane region" description="Helical" evidence="1">
    <location>
        <begin position="54"/>
        <end position="77"/>
    </location>
</feature>
<proteinExistence type="predicted"/>
<keyword evidence="4" id="KW-1185">Reference proteome</keyword>
<feature type="transmembrane region" description="Helical" evidence="1">
    <location>
        <begin position="253"/>
        <end position="273"/>
    </location>
</feature>
<evidence type="ECO:0000313" key="4">
    <source>
        <dbReference type="Proteomes" id="UP000219182"/>
    </source>
</evidence>
<dbReference type="AlphaFoldDB" id="A0A2A6F977"/>
<feature type="transmembrane region" description="Helical" evidence="1">
    <location>
        <begin position="317"/>
        <end position="336"/>
    </location>
</feature>
<feature type="transmembrane region" description="Helical" evidence="1">
    <location>
        <begin position="18"/>
        <end position="34"/>
    </location>
</feature>
<evidence type="ECO:0000256" key="1">
    <source>
        <dbReference type="SAM" id="Phobius"/>
    </source>
</evidence>
<dbReference type="Pfam" id="PF01757">
    <property type="entry name" value="Acyl_transf_3"/>
    <property type="match status" value="1"/>
</dbReference>
<name>A0A2A6F977_9HYPH</name>
<feature type="transmembrane region" description="Helical" evidence="1">
    <location>
        <begin position="89"/>
        <end position="110"/>
    </location>
</feature>
<evidence type="ECO:0000259" key="2">
    <source>
        <dbReference type="Pfam" id="PF01757"/>
    </source>
</evidence>
<keyword evidence="1" id="KW-0472">Membrane</keyword>
<dbReference type="InterPro" id="IPR050879">
    <property type="entry name" value="Acyltransferase_3"/>
</dbReference>
<feature type="domain" description="Acyltransferase 3" evidence="2">
    <location>
        <begin position="15"/>
        <end position="333"/>
    </location>
</feature>
<keyword evidence="3" id="KW-0808">Transferase</keyword>
<dbReference type="InterPro" id="IPR002656">
    <property type="entry name" value="Acyl_transf_3_dom"/>
</dbReference>
<sequence>MASGSTSGKAERMGSLDLLRLVAALAVVCFHYFFRASHTPPLLVNGYPELDPFAIYGYMGVSLFFLISGFVIAWSAEGRNWTEFAVARFARLYPGFLVCMTASFTIQFLAADPNLPYDPMTWVANLIIVAPALNKPFMDGVYWSIVFEIIFYGWIAIALFFGVFSRWKLQIVATWLLISVINETFIHSMALHMLFATQFAPFFAAGILAQHMVAKGASSEALVLLGAAFLLSCEYLHIEADWQQENYGVSLPFSKLLIANIVVYALFGGALLLRHRIAPTPLVLVLGGLTYPLYLLHQHIGLLGLNALSPTVGRWPALAIVLALVLSVSFVVSFYFEKPVRKPLISLLLPPLNMMASKLRLDRPV</sequence>
<organism evidence="3 4">
    <name type="scientific">Mesorhizobium sanjuanii</name>
    <dbReference type="NCBI Taxonomy" id="2037900"/>
    <lineage>
        <taxon>Bacteria</taxon>
        <taxon>Pseudomonadati</taxon>
        <taxon>Pseudomonadota</taxon>
        <taxon>Alphaproteobacteria</taxon>
        <taxon>Hyphomicrobiales</taxon>
        <taxon>Phyllobacteriaceae</taxon>
        <taxon>Mesorhizobium</taxon>
    </lineage>
</organism>